<reference evidence="1 2" key="1">
    <citation type="submission" date="2018-12" db="EMBL/GenBank/DDBJ databases">
        <title>Successful treatment of antibiotic resistant microbial bone infection with bacteriophages.</title>
        <authorList>
            <person name="Nir-Paz R."/>
            <person name="Gelman D."/>
            <person name="Khouri A."/>
            <person name="Sisson B.M."/>
            <person name="Fackler J."/>
            <person name="Oren S.A."/>
            <person name="Khalifa L."/>
            <person name="Rimon A."/>
            <person name="Glazer S.C."/>
            <person name="Moses A.E."/>
            <person name="Yoram W."/>
            <person name="Schooley R.T."/>
            <person name="Hazan R."/>
        </authorList>
    </citation>
    <scope>NUCLEOTIDE SEQUENCE [LARGE SCALE GENOMIC DNA]</scope>
</reference>
<protein>
    <submittedName>
        <fullName evidence="1">Uncharacterized protein</fullName>
    </submittedName>
</protein>
<dbReference type="Proteomes" id="UP000287416">
    <property type="component" value="Segment"/>
</dbReference>
<evidence type="ECO:0000313" key="2">
    <source>
        <dbReference type="Proteomes" id="UP000287416"/>
    </source>
</evidence>
<dbReference type="RefSeq" id="YP_009882146.1">
    <property type="nucleotide sequence ID" value="NC_049445.1"/>
</dbReference>
<organism evidence="1 2">
    <name type="scientific">Acinetobacter phage AbTZA1</name>
    <dbReference type="NCBI Taxonomy" id="2500827"/>
    <lineage>
        <taxon>Viruses</taxon>
        <taxon>Duplodnaviria</taxon>
        <taxon>Heunggongvirae</taxon>
        <taxon>Uroviricota</taxon>
        <taxon>Caudoviricetes</taxon>
        <taxon>Pantevenvirales</taxon>
        <taxon>Straboviridae</taxon>
        <taxon>Twarogvirinae</taxon>
        <taxon>Hadassahvirus</taxon>
        <taxon>Hadassahvirus azbtza1</taxon>
    </lineage>
</organism>
<dbReference type="GeneID" id="55811442"/>
<dbReference type="KEGG" id="vg:55811442"/>
<sequence length="121" mass="14059">MEIMFLLFLLVGVGITLLHYANESQANKAKFNNLWAEYDALIHVNQAISKEHQLVAKELKLIKAEYLRLKNSKPQPSNTEITHNFTKSELQRIRFSVHPDKHQGKTAQLFIKVNDMLEKMK</sequence>
<proteinExistence type="predicted"/>
<name>A0A3Q9R7D8_9CAUD</name>
<keyword evidence="2" id="KW-1185">Reference proteome</keyword>
<dbReference type="EMBL" id="MK278860">
    <property type="protein sequence ID" value="AZU98665.1"/>
    <property type="molecule type" value="Genomic_DNA"/>
</dbReference>
<accession>A0A3Q9R7D8</accession>
<evidence type="ECO:0000313" key="1">
    <source>
        <dbReference type="EMBL" id="AZU98665.1"/>
    </source>
</evidence>